<dbReference type="AlphaFoldDB" id="A0AAP2CIS2"/>
<proteinExistence type="predicted"/>
<keyword evidence="1" id="KW-0732">Signal</keyword>
<name>A0AAP2CIS2_9BACT</name>
<reference evidence="2 3" key="1">
    <citation type="submission" date="2021-05" db="EMBL/GenBank/DDBJ databases">
        <authorList>
            <person name="Zhang Z.D."/>
            <person name="Osman G."/>
        </authorList>
    </citation>
    <scope>NUCLEOTIDE SEQUENCE [LARGE SCALE GENOMIC DNA]</scope>
    <source>
        <strain evidence="2 3">KCTC 32217</strain>
    </source>
</reference>
<dbReference type="EMBL" id="JAHCMY010000013">
    <property type="protein sequence ID" value="MBS9525496.1"/>
    <property type="molecule type" value="Genomic_DNA"/>
</dbReference>
<dbReference type="Proteomes" id="UP001319104">
    <property type="component" value="Unassembled WGS sequence"/>
</dbReference>
<gene>
    <name evidence="2" type="ORF">KI659_15880</name>
</gene>
<feature type="signal peptide" evidence="1">
    <location>
        <begin position="1"/>
        <end position="21"/>
    </location>
</feature>
<feature type="chain" id="PRO_5042985141" description="Outer membrane beta-barrel protein" evidence="1">
    <location>
        <begin position="22"/>
        <end position="232"/>
    </location>
</feature>
<evidence type="ECO:0008006" key="4">
    <source>
        <dbReference type="Google" id="ProtNLM"/>
    </source>
</evidence>
<comment type="caution">
    <text evidence="2">The sequence shown here is derived from an EMBL/GenBank/DDBJ whole genome shotgun (WGS) entry which is preliminary data.</text>
</comment>
<evidence type="ECO:0000256" key="1">
    <source>
        <dbReference type="SAM" id="SignalP"/>
    </source>
</evidence>
<organism evidence="2 3">
    <name type="scientific">Litoribacter ruber</name>
    <dbReference type="NCBI Taxonomy" id="702568"/>
    <lineage>
        <taxon>Bacteria</taxon>
        <taxon>Pseudomonadati</taxon>
        <taxon>Bacteroidota</taxon>
        <taxon>Cytophagia</taxon>
        <taxon>Cytophagales</taxon>
        <taxon>Cyclobacteriaceae</taxon>
        <taxon>Litoribacter</taxon>
    </lineage>
</organism>
<evidence type="ECO:0000313" key="3">
    <source>
        <dbReference type="Proteomes" id="UP001319104"/>
    </source>
</evidence>
<sequence length="232" mass="26168">MKKFLLLFSAVVLSVCSTANAQDYINRSYISFGAGGGMMYADNTGNFNRFRFNVKPAVSAAINAQLTRHLDLRATIGTQWLDSGDFTGENRETWVSWGEQGQAFFFRGNAYFGDITPVINFNPNTEGRIGKVVNYYLGVGVGYTYVERLQRTMRPDYTIRERNAENGSVYIPVRIGMSTNLESKWDVSFELSALNALSSDLDGLNINRTTVPIDVFVQFQMMIVRYISRGYK</sequence>
<evidence type="ECO:0000313" key="2">
    <source>
        <dbReference type="EMBL" id="MBS9525496.1"/>
    </source>
</evidence>
<keyword evidence="3" id="KW-1185">Reference proteome</keyword>
<dbReference type="RefSeq" id="WP_213946356.1">
    <property type="nucleotide sequence ID" value="NZ_JAHBGI010000001.1"/>
</dbReference>
<accession>A0AAP2CIS2</accession>
<protein>
    <recommendedName>
        <fullName evidence="4">Outer membrane beta-barrel protein</fullName>
    </recommendedName>
</protein>